<accession>A0A8S5TC76</accession>
<evidence type="ECO:0000313" key="1">
    <source>
        <dbReference type="EMBL" id="DAF60916.1"/>
    </source>
</evidence>
<name>A0A8S5TC76_9CAUD</name>
<protein>
    <submittedName>
        <fullName evidence="1">Uncharacterized protein</fullName>
    </submittedName>
</protein>
<reference evidence="1" key="1">
    <citation type="journal article" date="2021" name="Proc. Natl. Acad. Sci. U.S.A.">
        <title>A Catalog of Tens of Thousands of Viruses from Human Metagenomes Reveals Hidden Associations with Chronic Diseases.</title>
        <authorList>
            <person name="Tisza M.J."/>
            <person name="Buck C.B."/>
        </authorList>
    </citation>
    <scope>NUCLEOTIDE SEQUENCE</scope>
    <source>
        <strain evidence="1">CteEQ43</strain>
    </source>
</reference>
<sequence>MIVSKNTQNALMELIKQCFVENRWLDRCVSILGVKFAMNKSATLIHHGIAHYFPALSDEIGEKCLERYNISVLYGETPSAYFDFERATDAIHDIEHHVIDFQTMMMGVCKIAFDNNDVHVYADLLDLLEDVNEIVEQVILLGDKADMYGEDRMAAFDHDSNDFWILGEDD</sequence>
<dbReference type="EMBL" id="BK032799">
    <property type="protein sequence ID" value="DAF60916.1"/>
    <property type="molecule type" value="Genomic_DNA"/>
</dbReference>
<proteinExistence type="predicted"/>
<organism evidence="1">
    <name type="scientific">Siphoviridae sp. cteEQ43</name>
    <dbReference type="NCBI Taxonomy" id="2827905"/>
    <lineage>
        <taxon>Viruses</taxon>
        <taxon>Duplodnaviria</taxon>
        <taxon>Heunggongvirae</taxon>
        <taxon>Uroviricota</taxon>
        <taxon>Caudoviricetes</taxon>
    </lineage>
</organism>